<dbReference type="GO" id="GO:0005524">
    <property type="term" value="F:ATP binding"/>
    <property type="evidence" value="ECO:0007669"/>
    <property type="project" value="UniProtKB-KW"/>
</dbReference>
<keyword evidence="4 9" id="KW-0812">Transmembrane</keyword>
<dbReference type="EMBL" id="RBWU01000010">
    <property type="protein sequence ID" value="RKS67725.1"/>
    <property type="molecule type" value="Genomic_DNA"/>
</dbReference>
<dbReference type="PANTHER" id="PTHR45772">
    <property type="entry name" value="CONSERVED COMPONENT OF ABC TRANSPORTER FOR NATURAL AMINO ACIDS-RELATED"/>
    <property type="match status" value="1"/>
</dbReference>
<dbReference type="InterPro" id="IPR001851">
    <property type="entry name" value="ABC_transp_permease"/>
</dbReference>
<evidence type="ECO:0000256" key="9">
    <source>
        <dbReference type="SAM" id="Phobius"/>
    </source>
</evidence>
<protein>
    <submittedName>
        <fullName evidence="11">Branched-chain amino acid transport system permease protein</fullName>
    </submittedName>
</protein>
<keyword evidence="5" id="KW-0547">Nucleotide-binding</keyword>
<dbReference type="InterPro" id="IPR003593">
    <property type="entry name" value="AAA+_ATPase"/>
</dbReference>
<sequence length="597" mass="61565">MNLVDKRGLGTGVGAAILACAVLPAVLPPYWIYLAISAAISAVIMLSFGVIVGRAGVMSLCQMSFAAIGAWVVLRLNVAEAPGGFFLWLLLGGLAAVPVGVAIGLPALRIRGVNLAVVTFGFAVSTDIVLNVNPFPGAKDLVMLDRPAPFDTDGGYFVFSVIVFTVLAIGLGIIGKTRLGLSWYELRHSERSAAAHGISVARSKLAAFAISAFVAGIGGGLLVGQLSLVVPQNFAMGQSLALFAVAVMIGPHHPEGAVIGGVFGALMGTLMEKISLPQDFGGVLFGVGALLALRSGLSQTDMTRLRKREVDARKLLKAAEDAKDTENAKAAEGDSAAAQAQVEAAAAALAEAPARRPVGDARPLLTVQGLTVKFGEVVALNGVDVTVPEGGVVGLIGPNGAGKSTFIAAVSGFVRYEGAVALDGRQLDRLSPNKRATLGLRRTFQTTAIAPELSQYEYLTIGAGRRLSRAEADELLEFFGCPPGQVPVSIVDAGTRRLLDVAAAIAARPKVALLDEPAAGQSAAESLTLGARLAEVPERFGVSILLVEHDMELVQAVCEQVTVLDFGNVIASGPTGEVLEDPAVRAAYLGAADVPAT</sequence>
<dbReference type="GO" id="GO:0015658">
    <property type="term" value="F:branched-chain amino acid transmembrane transporter activity"/>
    <property type="evidence" value="ECO:0007669"/>
    <property type="project" value="InterPro"/>
</dbReference>
<dbReference type="GO" id="GO:0016887">
    <property type="term" value="F:ATP hydrolysis activity"/>
    <property type="evidence" value="ECO:0007669"/>
    <property type="project" value="InterPro"/>
</dbReference>
<dbReference type="GO" id="GO:0005886">
    <property type="term" value="C:plasma membrane"/>
    <property type="evidence" value="ECO:0007669"/>
    <property type="project" value="UniProtKB-SubCell"/>
</dbReference>
<evidence type="ECO:0000256" key="1">
    <source>
        <dbReference type="ARBA" id="ARBA00004651"/>
    </source>
</evidence>
<feature type="domain" description="ABC transporter" evidence="10">
    <location>
        <begin position="365"/>
        <end position="591"/>
    </location>
</feature>
<proteinExistence type="predicted"/>
<feature type="transmembrane region" description="Helical" evidence="9">
    <location>
        <begin position="32"/>
        <end position="53"/>
    </location>
</feature>
<feature type="transmembrane region" description="Helical" evidence="9">
    <location>
        <begin position="60"/>
        <end position="79"/>
    </location>
</feature>
<evidence type="ECO:0000256" key="5">
    <source>
        <dbReference type="ARBA" id="ARBA00022741"/>
    </source>
</evidence>
<dbReference type="PROSITE" id="PS50893">
    <property type="entry name" value="ABC_TRANSPORTER_2"/>
    <property type="match status" value="1"/>
</dbReference>
<dbReference type="PROSITE" id="PS51257">
    <property type="entry name" value="PROKAR_LIPOPROTEIN"/>
    <property type="match status" value="1"/>
</dbReference>
<dbReference type="RefSeq" id="WP_121438512.1">
    <property type="nucleotide sequence ID" value="NZ_RBWU01000010.1"/>
</dbReference>
<dbReference type="InterPro" id="IPR003439">
    <property type="entry name" value="ABC_transporter-like_ATP-bd"/>
</dbReference>
<evidence type="ECO:0000256" key="8">
    <source>
        <dbReference type="ARBA" id="ARBA00023136"/>
    </source>
</evidence>
<keyword evidence="2" id="KW-0813">Transport</keyword>
<feature type="transmembrane region" description="Helical" evidence="9">
    <location>
        <begin position="85"/>
        <end position="108"/>
    </location>
</feature>
<keyword evidence="3" id="KW-1003">Cell membrane</keyword>
<dbReference type="Pfam" id="PF02653">
    <property type="entry name" value="BPD_transp_2"/>
    <property type="match status" value="1"/>
</dbReference>
<feature type="transmembrane region" description="Helical" evidence="9">
    <location>
        <begin position="205"/>
        <end position="228"/>
    </location>
</feature>
<evidence type="ECO:0000259" key="10">
    <source>
        <dbReference type="PROSITE" id="PS50893"/>
    </source>
</evidence>
<keyword evidence="7 9" id="KW-1133">Transmembrane helix</keyword>
<dbReference type="SMART" id="SM00382">
    <property type="entry name" value="AAA"/>
    <property type="match status" value="1"/>
</dbReference>
<feature type="transmembrane region" description="Helical" evidence="9">
    <location>
        <begin position="115"/>
        <end position="135"/>
    </location>
</feature>
<dbReference type="Proteomes" id="UP000274601">
    <property type="component" value="Unassembled WGS sequence"/>
</dbReference>
<dbReference type="OrthoDB" id="3396710at2"/>
<dbReference type="AlphaFoldDB" id="A0A495Q8T9"/>
<keyword evidence="12" id="KW-1185">Reference proteome</keyword>
<feature type="transmembrane region" description="Helical" evidence="9">
    <location>
        <begin position="280"/>
        <end position="297"/>
    </location>
</feature>
<evidence type="ECO:0000256" key="6">
    <source>
        <dbReference type="ARBA" id="ARBA00022840"/>
    </source>
</evidence>
<name>A0A495Q8T9_9ACTN</name>
<reference evidence="11 12" key="1">
    <citation type="submission" date="2018-10" db="EMBL/GenBank/DDBJ databases">
        <title>Genomic Encyclopedia of Archaeal and Bacterial Type Strains, Phase II (KMG-II): from individual species to whole genera.</title>
        <authorList>
            <person name="Goeker M."/>
        </authorList>
    </citation>
    <scope>NUCLEOTIDE SEQUENCE [LARGE SCALE GENOMIC DNA]</scope>
    <source>
        <strain evidence="11 12">DSM 43383</strain>
    </source>
</reference>
<feature type="transmembrane region" description="Helical" evidence="9">
    <location>
        <begin position="7"/>
        <end position="26"/>
    </location>
</feature>
<keyword evidence="8 9" id="KW-0472">Membrane</keyword>
<comment type="subcellular location">
    <subcellularLocation>
        <location evidence="1">Cell membrane</location>
        <topology evidence="1">Multi-pass membrane protein</topology>
    </subcellularLocation>
</comment>
<dbReference type="Pfam" id="PF12399">
    <property type="entry name" value="BCA_ABC_TP_C"/>
    <property type="match status" value="1"/>
</dbReference>
<evidence type="ECO:0000313" key="11">
    <source>
        <dbReference type="EMBL" id="RKS67725.1"/>
    </source>
</evidence>
<dbReference type="InterPro" id="IPR043428">
    <property type="entry name" value="LivM-like"/>
</dbReference>
<dbReference type="Pfam" id="PF00005">
    <property type="entry name" value="ABC_tran"/>
    <property type="match status" value="1"/>
</dbReference>
<evidence type="ECO:0000256" key="4">
    <source>
        <dbReference type="ARBA" id="ARBA00022692"/>
    </source>
</evidence>
<dbReference type="InterPro" id="IPR027417">
    <property type="entry name" value="P-loop_NTPase"/>
</dbReference>
<feature type="transmembrane region" description="Helical" evidence="9">
    <location>
        <begin position="155"/>
        <end position="174"/>
    </location>
</feature>
<dbReference type="SUPFAM" id="SSF52540">
    <property type="entry name" value="P-loop containing nucleoside triphosphate hydrolases"/>
    <property type="match status" value="1"/>
</dbReference>
<evidence type="ECO:0000256" key="7">
    <source>
        <dbReference type="ARBA" id="ARBA00022989"/>
    </source>
</evidence>
<comment type="caution">
    <text evidence="11">The sequence shown here is derived from an EMBL/GenBank/DDBJ whole genome shotgun (WGS) entry which is preliminary data.</text>
</comment>
<evidence type="ECO:0000256" key="2">
    <source>
        <dbReference type="ARBA" id="ARBA00022448"/>
    </source>
</evidence>
<dbReference type="InterPro" id="IPR032823">
    <property type="entry name" value="BCA_ABC_TP_C"/>
</dbReference>
<accession>A0A495Q8T9</accession>
<dbReference type="CDD" id="cd06581">
    <property type="entry name" value="TM_PBP1_LivM_like"/>
    <property type="match status" value="1"/>
</dbReference>
<evidence type="ECO:0000256" key="3">
    <source>
        <dbReference type="ARBA" id="ARBA00022475"/>
    </source>
</evidence>
<dbReference type="InterPro" id="IPR051120">
    <property type="entry name" value="ABC_AA/LPS_Transport"/>
</dbReference>
<dbReference type="Gene3D" id="3.40.50.300">
    <property type="entry name" value="P-loop containing nucleotide triphosphate hydrolases"/>
    <property type="match status" value="1"/>
</dbReference>
<organism evidence="11 12">
    <name type="scientific">Actinomadura pelletieri DSM 43383</name>
    <dbReference type="NCBI Taxonomy" id="1120940"/>
    <lineage>
        <taxon>Bacteria</taxon>
        <taxon>Bacillati</taxon>
        <taxon>Actinomycetota</taxon>
        <taxon>Actinomycetes</taxon>
        <taxon>Streptosporangiales</taxon>
        <taxon>Thermomonosporaceae</taxon>
        <taxon>Actinomadura</taxon>
    </lineage>
</organism>
<keyword evidence="6" id="KW-0067">ATP-binding</keyword>
<gene>
    <name evidence="11" type="ORF">BZB76_6850</name>
</gene>
<evidence type="ECO:0000313" key="12">
    <source>
        <dbReference type="Proteomes" id="UP000274601"/>
    </source>
</evidence>